<comment type="similarity">
    <text evidence="7">Belongs to the 4-toluene sulfonate uptake permease (TSUP) (TC 2.A.102) family.</text>
</comment>
<name>A0A062V4F7_9EURY</name>
<comment type="subcellular location">
    <subcellularLocation>
        <location evidence="1 7">Cell membrane</location>
        <topology evidence="1 7">Multi-pass membrane protein</topology>
    </subcellularLocation>
</comment>
<evidence type="ECO:0000313" key="9">
    <source>
        <dbReference type="Proteomes" id="UP000027153"/>
    </source>
</evidence>
<protein>
    <recommendedName>
        <fullName evidence="7">Probable membrane transporter protein</fullName>
    </recommendedName>
</protein>
<dbReference type="Pfam" id="PF01925">
    <property type="entry name" value="TauE"/>
    <property type="match status" value="1"/>
</dbReference>
<keyword evidence="6 7" id="KW-0472">Membrane</keyword>
<reference evidence="8 9" key="1">
    <citation type="journal article" date="2013" name="Nature">
        <title>Anaerobic oxidation of methane coupled to nitrate reduction in a novel archaeal lineage.</title>
        <authorList>
            <person name="Haroon M.F."/>
            <person name="Hu S."/>
            <person name="Shi Y."/>
            <person name="Imelfort M."/>
            <person name="Keller J."/>
            <person name="Hugenholtz P."/>
            <person name="Yuan Z."/>
            <person name="Tyson G.W."/>
        </authorList>
    </citation>
    <scope>NUCLEOTIDE SEQUENCE [LARGE SCALE GENOMIC DNA]</scope>
    <source>
        <strain evidence="8 9">ANME-2d</strain>
    </source>
</reference>
<dbReference type="GO" id="GO:0005886">
    <property type="term" value="C:plasma membrane"/>
    <property type="evidence" value="ECO:0007669"/>
    <property type="project" value="UniProtKB-SubCell"/>
</dbReference>
<dbReference type="PANTHER" id="PTHR30269:SF37">
    <property type="entry name" value="MEMBRANE TRANSPORTER PROTEIN"/>
    <property type="match status" value="1"/>
</dbReference>
<evidence type="ECO:0000256" key="6">
    <source>
        <dbReference type="ARBA" id="ARBA00023136"/>
    </source>
</evidence>
<feature type="transmembrane region" description="Helical" evidence="7">
    <location>
        <begin position="94"/>
        <end position="112"/>
    </location>
</feature>
<keyword evidence="5 7" id="KW-1133">Transmembrane helix</keyword>
<evidence type="ECO:0000256" key="3">
    <source>
        <dbReference type="ARBA" id="ARBA00022475"/>
    </source>
</evidence>
<keyword evidence="3 7" id="KW-1003">Cell membrane</keyword>
<organism evidence="8 9">
    <name type="scientific">Candidatus Methanoperedens nitratireducens</name>
    <dbReference type="NCBI Taxonomy" id="1392998"/>
    <lineage>
        <taxon>Archaea</taxon>
        <taxon>Methanobacteriati</taxon>
        <taxon>Methanobacteriota</taxon>
        <taxon>Stenosarchaea group</taxon>
        <taxon>Methanomicrobia</taxon>
        <taxon>Methanosarcinales</taxon>
        <taxon>ANME-2 cluster</taxon>
        <taxon>Candidatus Methanoperedentaceae</taxon>
        <taxon>Candidatus Methanoperedens</taxon>
    </lineage>
</organism>
<evidence type="ECO:0000256" key="7">
    <source>
        <dbReference type="RuleBase" id="RU363041"/>
    </source>
</evidence>
<keyword evidence="4 7" id="KW-0812">Transmembrane</keyword>
<feature type="transmembrane region" description="Helical" evidence="7">
    <location>
        <begin position="218"/>
        <end position="236"/>
    </location>
</feature>
<gene>
    <name evidence="8" type="ORF">ANME2D_02738</name>
</gene>
<evidence type="ECO:0000313" key="8">
    <source>
        <dbReference type="EMBL" id="KCZ70714.1"/>
    </source>
</evidence>
<dbReference type="AlphaFoldDB" id="A0A062V4F7"/>
<dbReference type="Proteomes" id="UP000027153">
    <property type="component" value="Unassembled WGS sequence"/>
</dbReference>
<keyword evidence="2" id="KW-0813">Transport</keyword>
<dbReference type="InterPro" id="IPR002781">
    <property type="entry name" value="TM_pro_TauE-like"/>
</dbReference>
<keyword evidence="9" id="KW-1185">Reference proteome</keyword>
<dbReference type="InterPro" id="IPR052017">
    <property type="entry name" value="TSUP"/>
</dbReference>
<proteinExistence type="inferred from homology"/>
<feature type="transmembrane region" description="Helical" evidence="7">
    <location>
        <begin position="189"/>
        <end position="206"/>
    </location>
</feature>
<dbReference type="PANTHER" id="PTHR30269">
    <property type="entry name" value="TRANSMEMBRANE PROTEIN YFCA"/>
    <property type="match status" value="1"/>
</dbReference>
<feature type="transmembrane region" description="Helical" evidence="7">
    <location>
        <begin position="124"/>
        <end position="145"/>
    </location>
</feature>
<accession>A0A062V4F7</accession>
<dbReference type="OrthoDB" id="71262at2157"/>
<evidence type="ECO:0000256" key="2">
    <source>
        <dbReference type="ARBA" id="ARBA00022448"/>
    </source>
</evidence>
<dbReference type="RefSeq" id="WP_048092543.1">
    <property type="nucleotide sequence ID" value="NZ_JMIY01000007.1"/>
</dbReference>
<feature type="transmembrane region" description="Helical" evidence="7">
    <location>
        <begin position="27"/>
        <end position="48"/>
    </location>
</feature>
<evidence type="ECO:0000256" key="1">
    <source>
        <dbReference type="ARBA" id="ARBA00004651"/>
    </source>
</evidence>
<dbReference type="EMBL" id="JMIY01000007">
    <property type="protein sequence ID" value="KCZ70714.1"/>
    <property type="molecule type" value="Genomic_DNA"/>
</dbReference>
<evidence type="ECO:0000256" key="5">
    <source>
        <dbReference type="ARBA" id="ARBA00022989"/>
    </source>
</evidence>
<sequence length="243" mass="26427">MAELLFFISAFIAEVIGTIVGFGSSTIFLPLALFFVDFKTALTLVAFFHIFGNLGRITFFRHGLDKKLILIFGIPSIILTVIGALLVNYTPQDVLKLVLGVFLLVFSITSIVKPDFKFKPSNKNAVIGGGLSGFLAGLIGTGGALRGAFLSAFNLKKTVYIATAAAIALAVDMTRIPIYFGSGFLEPRFYVYLPFLFIIAIAGSYTGKKIVYKIPQSAFRRLVLGAIALISLRFIYDGILFLL</sequence>
<feature type="transmembrane region" description="Helical" evidence="7">
    <location>
        <begin position="68"/>
        <end position="88"/>
    </location>
</feature>
<evidence type="ECO:0000256" key="4">
    <source>
        <dbReference type="ARBA" id="ARBA00022692"/>
    </source>
</evidence>
<comment type="caution">
    <text evidence="8">The sequence shown here is derived from an EMBL/GenBank/DDBJ whole genome shotgun (WGS) entry which is preliminary data.</text>
</comment>